<name>A0A4V1BWG1_9GAMM</name>
<dbReference type="Proteomes" id="UP000295134">
    <property type="component" value="Chromosome"/>
</dbReference>
<dbReference type="InterPro" id="IPR023376">
    <property type="entry name" value="YqcC-like_dom"/>
</dbReference>
<sequence length="113" mass="13289">MNINLLVIEKLRLIEAEMKNLNLWRNTPPPAEAFASHLPFAVDTMEAHEWLQWVLLPKLYKTIEQDIALPNVFAITRYFEEIYKKEPDGRYCQLLEYLHALDKIFSQGKITDA</sequence>
<evidence type="ECO:0000313" key="5">
    <source>
        <dbReference type="Proteomes" id="UP001177592"/>
    </source>
</evidence>
<dbReference type="InterPro" id="IPR007384">
    <property type="entry name" value="UCP006257"/>
</dbReference>
<keyword evidence="5" id="KW-1185">Reference proteome</keyword>
<dbReference type="PANTHER" id="PTHR39586">
    <property type="entry name" value="CYTOPLASMIC PROTEIN-RELATED"/>
    <property type="match status" value="1"/>
</dbReference>
<dbReference type="PANTHER" id="PTHR39586:SF1">
    <property type="entry name" value="CYTOPLASMIC PROTEIN"/>
    <property type="match status" value="1"/>
</dbReference>
<dbReference type="RefSeq" id="WP_026822092.1">
    <property type="nucleotide sequence ID" value="NZ_CP038613.1"/>
</dbReference>
<feature type="domain" description="YqcC-like" evidence="1">
    <location>
        <begin position="8"/>
        <end position="103"/>
    </location>
</feature>
<gene>
    <name evidence="2" type="ORF">ArsFIN_06110</name>
    <name evidence="3" type="ORF">QE258_02515</name>
</gene>
<evidence type="ECO:0000259" key="1">
    <source>
        <dbReference type="Pfam" id="PF04287"/>
    </source>
</evidence>
<dbReference type="AlphaFoldDB" id="A0A4V1BWG1"/>
<dbReference type="EMBL" id="CP038613">
    <property type="protein sequence ID" value="QBY42073.1"/>
    <property type="molecule type" value="Genomic_DNA"/>
</dbReference>
<dbReference type="InterPro" id="IPR036814">
    <property type="entry name" value="YqcC-like_sf"/>
</dbReference>
<evidence type="ECO:0000313" key="2">
    <source>
        <dbReference type="EMBL" id="QBY42073.1"/>
    </source>
</evidence>
<dbReference type="KEGG" id="ans:ArsFIN_06110"/>
<dbReference type="PIRSF" id="PIRSF006257">
    <property type="entry name" value="UCP006257"/>
    <property type="match status" value="1"/>
</dbReference>
<dbReference type="Gene3D" id="1.20.1440.40">
    <property type="entry name" value="YqcC-like"/>
    <property type="match status" value="1"/>
</dbReference>
<dbReference type="SUPFAM" id="SSF158452">
    <property type="entry name" value="YqcC-like"/>
    <property type="match status" value="1"/>
</dbReference>
<protein>
    <submittedName>
        <fullName evidence="3">YqcC family protein</fullName>
    </submittedName>
    <submittedName>
        <fullName evidence="2">tRNA pseudouridine synthase C</fullName>
    </submittedName>
</protein>
<dbReference type="GO" id="GO:0044010">
    <property type="term" value="P:single-species biofilm formation"/>
    <property type="evidence" value="ECO:0007669"/>
    <property type="project" value="TreeGrafter"/>
</dbReference>
<evidence type="ECO:0000313" key="3">
    <source>
        <dbReference type="EMBL" id="WGM06254.1"/>
    </source>
</evidence>
<dbReference type="EMBL" id="CP123523">
    <property type="protein sequence ID" value="WGM06254.1"/>
    <property type="molecule type" value="Genomic_DNA"/>
</dbReference>
<accession>A0A4V1BWG1</accession>
<reference evidence="3" key="2">
    <citation type="submission" date="2023-04" db="EMBL/GenBank/DDBJ databases">
        <title>Genome dynamics across the evolutionary transition to endosymbiosis.</title>
        <authorList>
            <person name="Siozios S."/>
            <person name="Nadal-Jimenez P."/>
            <person name="Azagi T."/>
            <person name="Sprong H."/>
            <person name="Frost C.L."/>
            <person name="Parratt S.R."/>
            <person name="Taylor G."/>
            <person name="Brettell L."/>
            <person name="Lew K.C."/>
            <person name="Croft L."/>
            <person name="King K.C."/>
            <person name="Brockhurst M.A."/>
            <person name="Hypsa V."/>
            <person name="Novakova E."/>
            <person name="Darby A.C."/>
            <person name="Hurst G.D.D."/>
        </authorList>
    </citation>
    <scope>NUCLEOTIDE SEQUENCE</scope>
    <source>
        <strain evidence="3">ANv_CAN</strain>
    </source>
</reference>
<reference evidence="2 4" key="1">
    <citation type="submission" date="2019-03" db="EMBL/GenBank/DDBJ databases">
        <title>Long-read sequencing reveals hyperdense prophage content in a complex bacterial symbiont genome.</title>
        <authorList>
            <person name="Frost C.L."/>
            <person name="Siozios S."/>
            <person name="Nadal-Jimenez P."/>
            <person name="Brockhurst M.A."/>
            <person name="King K.C."/>
            <person name="Darby A.C."/>
            <person name="Hurst G.D.D."/>
        </authorList>
    </citation>
    <scope>NUCLEOTIDE SEQUENCE [LARGE SCALE GENOMIC DNA]</scope>
    <source>
        <strain evidence="2 4">FIN</strain>
    </source>
</reference>
<evidence type="ECO:0000313" key="4">
    <source>
        <dbReference type="Proteomes" id="UP000295134"/>
    </source>
</evidence>
<dbReference type="GeneID" id="96875888"/>
<dbReference type="Pfam" id="PF04287">
    <property type="entry name" value="DUF446"/>
    <property type="match status" value="1"/>
</dbReference>
<proteinExistence type="predicted"/>
<dbReference type="Proteomes" id="UP001177592">
    <property type="component" value="Chromosome"/>
</dbReference>
<organism evidence="2 4">
    <name type="scientific">Arsenophonus nasoniae</name>
    <name type="common">son-killer infecting Nasonia vitripennis</name>
    <dbReference type="NCBI Taxonomy" id="638"/>
    <lineage>
        <taxon>Bacteria</taxon>
        <taxon>Pseudomonadati</taxon>
        <taxon>Pseudomonadota</taxon>
        <taxon>Gammaproteobacteria</taxon>
        <taxon>Enterobacterales</taxon>
        <taxon>Morganellaceae</taxon>
        <taxon>Arsenophonus</taxon>
    </lineage>
</organism>